<evidence type="ECO:0000259" key="4">
    <source>
        <dbReference type="Pfam" id="PF13435"/>
    </source>
</evidence>
<reference evidence="5 6" key="1">
    <citation type="submission" date="2019-08" db="EMBL/GenBank/DDBJ databases">
        <title>Deep-cultivation of Planctomycetes and their phenomic and genomic characterization uncovers novel biology.</title>
        <authorList>
            <person name="Wiegand S."/>
            <person name="Jogler M."/>
            <person name="Boedeker C."/>
            <person name="Pinto D."/>
            <person name="Vollmers J."/>
            <person name="Rivas-Marin E."/>
            <person name="Kohn T."/>
            <person name="Peeters S.H."/>
            <person name="Heuer A."/>
            <person name="Rast P."/>
            <person name="Oberbeckmann S."/>
            <person name="Bunk B."/>
            <person name="Jeske O."/>
            <person name="Meyerdierks A."/>
            <person name="Storesund J.E."/>
            <person name="Kallscheuer N."/>
            <person name="Luecker S."/>
            <person name="Lage O.M."/>
            <person name="Pohl T."/>
            <person name="Merkel B.J."/>
            <person name="Hornburger P."/>
            <person name="Mueller R.-W."/>
            <person name="Bruemmer F."/>
            <person name="Labrenz M."/>
            <person name="Spormann A.M."/>
            <person name="Op den Camp H."/>
            <person name="Overmann J."/>
            <person name="Amann R."/>
            <person name="Jetten M.S.M."/>
            <person name="Mascher T."/>
            <person name="Medema M.H."/>
            <person name="Devos D.P."/>
            <person name="Kaster A.-K."/>
            <person name="Ovreas L."/>
            <person name="Rohde M."/>
            <person name="Galperin M.Y."/>
            <person name="Jogler C."/>
        </authorList>
    </citation>
    <scope>NUCLEOTIDE SEQUENCE [LARGE SCALE GENOMIC DNA]</scope>
    <source>
        <strain evidence="5 6">OJF2</strain>
    </source>
</reference>
<dbReference type="Pfam" id="PF13432">
    <property type="entry name" value="TPR_16"/>
    <property type="match status" value="2"/>
</dbReference>
<dbReference type="InterPro" id="IPR051829">
    <property type="entry name" value="Multiheme_Cytochr_ET"/>
</dbReference>
<dbReference type="KEGG" id="agv:OJF2_69470"/>
<feature type="domain" description="Cytochrome c-552/4" evidence="4">
    <location>
        <begin position="416"/>
        <end position="453"/>
    </location>
</feature>
<dbReference type="SUPFAM" id="SSF48452">
    <property type="entry name" value="TPR-like"/>
    <property type="match status" value="1"/>
</dbReference>
<dbReference type="AlphaFoldDB" id="A0A5B9WCK9"/>
<name>A0A5B9WCK9_9BACT</name>
<dbReference type="InterPro" id="IPR023155">
    <property type="entry name" value="Cyt_c-552/4"/>
</dbReference>
<evidence type="ECO:0000256" key="1">
    <source>
        <dbReference type="ARBA" id="ARBA00022729"/>
    </source>
</evidence>
<organism evidence="5 6">
    <name type="scientific">Aquisphaera giovannonii</name>
    <dbReference type="NCBI Taxonomy" id="406548"/>
    <lineage>
        <taxon>Bacteria</taxon>
        <taxon>Pseudomonadati</taxon>
        <taxon>Planctomycetota</taxon>
        <taxon>Planctomycetia</taxon>
        <taxon>Isosphaerales</taxon>
        <taxon>Isosphaeraceae</taxon>
        <taxon>Aquisphaera</taxon>
    </lineage>
</organism>
<evidence type="ECO:0000256" key="3">
    <source>
        <dbReference type="SAM" id="SignalP"/>
    </source>
</evidence>
<feature type="signal peptide" evidence="3">
    <location>
        <begin position="1"/>
        <end position="24"/>
    </location>
</feature>
<dbReference type="InterPro" id="IPR036280">
    <property type="entry name" value="Multihaem_cyt_sf"/>
</dbReference>
<dbReference type="PANTHER" id="PTHR35038:SF8">
    <property type="entry name" value="C-TYPE POLYHEME CYTOCHROME OMCC"/>
    <property type="match status" value="1"/>
</dbReference>
<dbReference type="Gene3D" id="1.25.40.10">
    <property type="entry name" value="Tetratricopeptide repeat domain"/>
    <property type="match status" value="1"/>
</dbReference>
<dbReference type="Pfam" id="PF13435">
    <property type="entry name" value="Cytochrome_C554"/>
    <property type="match status" value="1"/>
</dbReference>
<proteinExistence type="predicted"/>
<sequence precursor="true">MRRMRSWIAAGLLGAAACAGLALLAARDRGRPAGGADAYGRGDWAGAATGAREALKRRPADRDALRLLARASARLGKDDAAEAIYRRLGASAMQPEDLFLLGRGLLARGQPGPGLAALGAALDADPDHAESLHARALHRLRARSLLPAEDDARRLSGRPGWGPRARLLLGRIRRELLDPAGAATFLDDAIKDGPAIAASGADLREIRLLLATSLIEAARPAEAREVLRAALAAGPDPRASWLLSRACLLAGEAGEAGAALDDSGEGRDGADPLRSQPSPYAGASRCEPCHAAKFRSQQQSRHARTFLSGPGLAEVPWPSGIVEDGDAAGVSHVFRKGDGRVSVATRVQGRSFAAVLAYGLGSNHQGRTFVGRDASGGARELRISEYPNAPAWARTSEHPARPPDDAGYLGRPLGEESLRRCLDCHATNFRAALEPAGRPEAGDHGIGCERCHGPGAIHVRSAELHFADLAIARPSLAPADRVVALCADCHRAPDASSRPAEGFIRFQAPTLVRSRCYAESGTMSCVTCHDPHRDASRKASDYEAICLRCHPGSQPREAAPATVATPPGRERTWAPCPTRATRGCLDCHMPRIAEAVPRTVFTDHHIRVRRDEGPR</sequence>
<dbReference type="Gene3D" id="1.10.1130.10">
    <property type="entry name" value="Flavocytochrome C3, Chain A"/>
    <property type="match status" value="2"/>
</dbReference>
<evidence type="ECO:0000313" key="5">
    <source>
        <dbReference type="EMBL" id="QEH38346.1"/>
    </source>
</evidence>
<dbReference type="InterPro" id="IPR011990">
    <property type="entry name" value="TPR-like_helical_dom_sf"/>
</dbReference>
<accession>A0A5B9WCK9</accession>
<evidence type="ECO:0000256" key="2">
    <source>
        <dbReference type="SAM" id="MobiDB-lite"/>
    </source>
</evidence>
<feature type="chain" id="PRO_5023145755" evidence="3">
    <location>
        <begin position="25"/>
        <end position="615"/>
    </location>
</feature>
<evidence type="ECO:0000313" key="6">
    <source>
        <dbReference type="Proteomes" id="UP000324233"/>
    </source>
</evidence>
<dbReference type="SUPFAM" id="SSF48695">
    <property type="entry name" value="Multiheme cytochromes"/>
    <property type="match status" value="1"/>
</dbReference>
<dbReference type="Proteomes" id="UP000324233">
    <property type="component" value="Chromosome"/>
</dbReference>
<feature type="region of interest" description="Disordered" evidence="2">
    <location>
        <begin position="258"/>
        <end position="282"/>
    </location>
</feature>
<dbReference type="PROSITE" id="PS51257">
    <property type="entry name" value="PROKAR_LIPOPROTEIN"/>
    <property type="match status" value="1"/>
</dbReference>
<keyword evidence="6" id="KW-1185">Reference proteome</keyword>
<gene>
    <name evidence="5" type="ORF">OJF2_69470</name>
</gene>
<keyword evidence="1 3" id="KW-0732">Signal</keyword>
<dbReference type="PANTHER" id="PTHR35038">
    <property type="entry name" value="DISSIMILATORY SULFITE REDUCTASE SIRA"/>
    <property type="match status" value="1"/>
</dbReference>
<dbReference type="EMBL" id="CP042997">
    <property type="protein sequence ID" value="QEH38346.1"/>
    <property type="molecule type" value="Genomic_DNA"/>
</dbReference>
<protein>
    <submittedName>
        <fullName evidence="5">Doubled CXXCH motif (Paired_CXXCH_1)</fullName>
    </submittedName>
</protein>